<dbReference type="EMBL" id="CP091511">
    <property type="protein sequence ID" value="UOO90254.1"/>
    <property type="molecule type" value="Genomic_DNA"/>
</dbReference>
<dbReference type="RefSeq" id="WP_058355853.1">
    <property type="nucleotide sequence ID" value="NZ_CABKVG010000008.1"/>
</dbReference>
<name>A0ABY4E426_9NEIS</name>
<organism evidence="1 2">
    <name type="scientific">Vitreoscilla massiliensis</name>
    <dbReference type="NCBI Taxonomy" id="1689272"/>
    <lineage>
        <taxon>Bacteria</taxon>
        <taxon>Pseudomonadati</taxon>
        <taxon>Pseudomonadota</taxon>
        <taxon>Betaproteobacteria</taxon>
        <taxon>Neisseriales</taxon>
        <taxon>Neisseriaceae</taxon>
        <taxon>Vitreoscilla</taxon>
    </lineage>
</organism>
<keyword evidence="2" id="KW-1185">Reference proteome</keyword>
<evidence type="ECO:0000313" key="1">
    <source>
        <dbReference type="EMBL" id="UOO90254.1"/>
    </source>
</evidence>
<gene>
    <name evidence="1" type="primary">gpM</name>
    <name evidence="1" type="ORF">LVJ82_04515</name>
</gene>
<protein>
    <submittedName>
        <fullName evidence="1">Phage terminase small subunit</fullName>
    </submittedName>
</protein>
<dbReference type="Proteomes" id="UP000832011">
    <property type="component" value="Chromosome"/>
</dbReference>
<proteinExistence type="predicted"/>
<accession>A0ABY4E426</accession>
<reference evidence="1 2" key="1">
    <citation type="journal article" date="2022" name="Res Sq">
        <title>Evolution of multicellular longitudinally dividing oral cavity symbionts (Neisseriaceae).</title>
        <authorList>
            <person name="Nyongesa S."/>
            <person name="Weber P."/>
            <person name="Bernet E."/>
            <person name="Pullido F."/>
            <person name="Nieckarz M."/>
            <person name="Delaby M."/>
            <person name="Nieves C."/>
            <person name="Viehboeck T."/>
            <person name="Krause N."/>
            <person name="Rivera-Millot A."/>
            <person name="Nakamura A."/>
            <person name="Vischer N."/>
            <person name="VanNieuwenhze M."/>
            <person name="Brun Y."/>
            <person name="Cava F."/>
            <person name="Bulgheresi S."/>
            <person name="Veyrier F."/>
        </authorList>
    </citation>
    <scope>NUCLEOTIDE SEQUENCE [LARGE SCALE GENOMIC DNA]</scope>
    <source>
        <strain evidence="1 2">SN4</strain>
    </source>
</reference>
<evidence type="ECO:0000313" key="2">
    <source>
        <dbReference type="Proteomes" id="UP000832011"/>
    </source>
</evidence>
<dbReference type="InterPro" id="IPR010270">
    <property type="entry name" value="Phage_P2_GpM"/>
</dbReference>
<sequence length="224" mass="24645">MSSRQSNPARQRRLEAMAFYAQASGEAPALEQDNTYIKLKQQLMHHRVQLHAVQSITDKAKLKAEFLPEYDGYIDGVLAAGAIPVGDDVYTTLLVWTIDAGDLNRAVEMAALVFNAADTMLSVGGFERTAKVAVFEEIADQLAKGAAIDVDVLQSLVELAQQKNGELHALDMPDKVRAKFFKAAGEYFETQKNKAAAIRLYETALQYDDKIGVKQKLAALNKPD</sequence>
<dbReference type="Pfam" id="PF05944">
    <property type="entry name" value="Phage_term_smal"/>
    <property type="match status" value="1"/>
</dbReference>